<evidence type="ECO:0000313" key="15">
    <source>
        <dbReference type="Proteomes" id="UP000800041"/>
    </source>
</evidence>
<keyword evidence="8" id="KW-0804">Transcription</keyword>
<proteinExistence type="inferred from homology"/>
<feature type="domain" description="Histone deacetylase" evidence="12">
    <location>
        <begin position="148"/>
        <end position="456"/>
    </location>
</feature>
<feature type="region of interest" description="Disordered" evidence="11">
    <location>
        <begin position="767"/>
        <end position="882"/>
    </location>
</feature>
<feature type="region of interest" description="Disordered" evidence="11">
    <location>
        <begin position="1"/>
        <end position="23"/>
    </location>
</feature>
<dbReference type="Pfam" id="PF00850">
    <property type="entry name" value="Hist_deacetyl"/>
    <property type="match status" value="1"/>
</dbReference>
<reference evidence="14" key="1">
    <citation type="journal article" date="2020" name="Stud. Mycol.">
        <title>101 Dothideomycetes genomes: a test case for predicting lifestyles and emergence of pathogens.</title>
        <authorList>
            <person name="Haridas S."/>
            <person name="Albert R."/>
            <person name="Binder M."/>
            <person name="Bloem J."/>
            <person name="Labutti K."/>
            <person name="Salamov A."/>
            <person name="Andreopoulos B."/>
            <person name="Baker S."/>
            <person name="Barry K."/>
            <person name="Bills G."/>
            <person name="Bluhm B."/>
            <person name="Cannon C."/>
            <person name="Castanera R."/>
            <person name="Culley D."/>
            <person name="Daum C."/>
            <person name="Ezra D."/>
            <person name="Gonzalez J."/>
            <person name="Henrissat B."/>
            <person name="Kuo A."/>
            <person name="Liang C."/>
            <person name="Lipzen A."/>
            <person name="Lutzoni F."/>
            <person name="Magnuson J."/>
            <person name="Mondo S."/>
            <person name="Nolan M."/>
            <person name="Ohm R."/>
            <person name="Pangilinan J."/>
            <person name="Park H.-J."/>
            <person name="Ramirez L."/>
            <person name="Alfaro M."/>
            <person name="Sun H."/>
            <person name="Tritt A."/>
            <person name="Yoshinaga Y."/>
            <person name="Zwiers L.-H."/>
            <person name="Turgeon B."/>
            <person name="Goodwin S."/>
            <person name="Spatafora J."/>
            <person name="Crous P."/>
            <person name="Grigoriev I."/>
        </authorList>
    </citation>
    <scope>NUCLEOTIDE SEQUENCE</scope>
    <source>
        <strain evidence="14">CBS 113979</strain>
    </source>
</reference>
<keyword evidence="6" id="KW-0156">Chromatin regulator</keyword>
<evidence type="ECO:0000256" key="10">
    <source>
        <dbReference type="ARBA" id="ARBA00048287"/>
    </source>
</evidence>
<feature type="compositionally biased region" description="Low complexity" evidence="11">
    <location>
        <begin position="863"/>
        <end position="882"/>
    </location>
</feature>
<keyword evidence="15" id="KW-1185">Reference proteome</keyword>
<evidence type="ECO:0000256" key="7">
    <source>
        <dbReference type="ARBA" id="ARBA00023015"/>
    </source>
</evidence>
<dbReference type="Proteomes" id="UP000800041">
    <property type="component" value="Unassembled WGS sequence"/>
</dbReference>
<gene>
    <name evidence="14" type="ORF">K402DRAFT_417366</name>
</gene>
<dbReference type="PANTHER" id="PTHR10625:SF5">
    <property type="entry name" value="HISTONE DEACETYLASE"/>
    <property type="match status" value="1"/>
</dbReference>
<dbReference type="InterPro" id="IPR019154">
    <property type="entry name" value="Arb2-like_domain"/>
</dbReference>
<evidence type="ECO:0000256" key="6">
    <source>
        <dbReference type="ARBA" id="ARBA00022853"/>
    </source>
</evidence>
<evidence type="ECO:0000256" key="8">
    <source>
        <dbReference type="ARBA" id="ARBA00023163"/>
    </source>
</evidence>
<evidence type="ECO:0000256" key="9">
    <source>
        <dbReference type="ARBA" id="ARBA00023242"/>
    </source>
</evidence>
<dbReference type="OrthoDB" id="424012at2759"/>
<evidence type="ECO:0000256" key="5">
    <source>
        <dbReference type="ARBA" id="ARBA00022801"/>
    </source>
</evidence>
<protein>
    <recommendedName>
        <fullName evidence="3">histone deacetylase</fullName>
        <ecNumber evidence="3">3.5.1.98</ecNumber>
    </recommendedName>
</protein>
<evidence type="ECO:0000256" key="1">
    <source>
        <dbReference type="ARBA" id="ARBA00004123"/>
    </source>
</evidence>
<accession>A0A6G1HC37</accession>
<feature type="compositionally biased region" description="Pro residues" evidence="11">
    <location>
        <begin position="840"/>
        <end position="851"/>
    </location>
</feature>
<evidence type="ECO:0000256" key="4">
    <source>
        <dbReference type="ARBA" id="ARBA00022491"/>
    </source>
</evidence>
<evidence type="ECO:0000259" key="12">
    <source>
        <dbReference type="Pfam" id="PF00850"/>
    </source>
</evidence>
<evidence type="ECO:0000259" key="13">
    <source>
        <dbReference type="Pfam" id="PF09757"/>
    </source>
</evidence>
<dbReference type="Pfam" id="PF09757">
    <property type="entry name" value="Arb2-like"/>
    <property type="match status" value="1"/>
</dbReference>
<evidence type="ECO:0000256" key="11">
    <source>
        <dbReference type="SAM" id="MobiDB-lite"/>
    </source>
</evidence>
<keyword evidence="4" id="KW-0678">Repressor</keyword>
<dbReference type="SUPFAM" id="SSF52768">
    <property type="entry name" value="Arginase/deacetylase"/>
    <property type="match status" value="1"/>
</dbReference>
<keyword evidence="7" id="KW-0805">Transcription regulation</keyword>
<organism evidence="14 15">
    <name type="scientific">Aulographum hederae CBS 113979</name>
    <dbReference type="NCBI Taxonomy" id="1176131"/>
    <lineage>
        <taxon>Eukaryota</taxon>
        <taxon>Fungi</taxon>
        <taxon>Dikarya</taxon>
        <taxon>Ascomycota</taxon>
        <taxon>Pezizomycotina</taxon>
        <taxon>Dothideomycetes</taxon>
        <taxon>Pleosporomycetidae</taxon>
        <taxon>Aulographales</taxon>
        <taxon>Aulographaceae</taxon>
    </lineage>
</organism>
<evidence type="ECO:0000256" key="2">
    <source>
        <dbReference type="ARBA" id="ARBA00007738"/>
    </source>
</evidence>
<comment type="catalytic activity">
    <reaction evidence="10">
        <text>N(6)-acetyl-L-lysyl-[histone] + H2O = L-lysyl-[histone] + acetate</text>
        <dbReference type="Rhea" id="RHEA:58196"/>
        <dbReference type="Rhea" id="RHEA-COMP:9845"/>
        <dbReference type="Rhea" id="RHEA-COMP:11338"/>
        <dbReference type="ChEBI" id="CHEBI:15377"/>
        <dbReference type="ChEBI" id="CHEBI:29969"/>
        <dbReference type="ChEBI" id="CHEBI:30089"/>
        <dbReference type="ChEBI" id="CHEBI:61930"/>
        <dbReference type="EC" id="3.5.1.98"/>
    </reaction>
</comment>
<dbReference type="GO" id="GO:0040029">
    <property type="term" value="P:epigenetic regulation of gene expression"/>
    <property type="evidence" value="ECO:0007669"/>
    <property type="project" value="TreeGrafter"/>
</dbReference>
<dbReference type="EMBL" id="ML977141">
    <property type="protein sequence ID" value="KAF1990579.1"/>
    <property type="molecule type" value="Genomic_DNA"/>
</dbReference>
<comment type="subcellular location">
    <subcellularLocation>
        <location evidence="1">Nucleus</location>
    </subcellularLocation>
</comment>
<dbReference type="InterPro" id="IPR037138">
    <property type="entry name" value="His_deacetylse_dom_sf"/>
</dbReference>
<feature type="compositionally biased region" description="Basic and acidic residues" evidence="11">
    <location>
        <begin position="807"/>
        <end position="818"/>
    </location>
</feature>
<dbReference type="PANTHER" id="PTHR10625">
    <property type="entry name" value="HISTONE DEACETYLASE HDAC1-RELATED"/>
    <property type="match status" value="1"/>
</dbReference>
<sequence>MDVDSDLAGLGESDIVPSMELDAPNHTLDPSLLTMNSAKPDLITSPPVFALSPASPPREMLGAEESPLVENDGILAKRESSTSSSALSEMDDAMVDALPLNKSTVQVRVPTPKFAPLPYSSNLSGLVYDSRMRFHQELIDEEHLEEEHPEDPRRIWKIYEALLNAGLVDDSSANSQGYKLWRIQFMPASEAAISLSHTPRVLQWVKDLKNMTPEELRLLGGELDSLYLHSHTYYCARLSAGGAIEACRAVVAGHVKNSIAVIRPPGHHAEKDRPGGFCFFNNVSIAAKVCQKDFPDTCRRILILDWDVHHGNGVQESFYDDANVLYISIHVHQDGRFYPTGNYGDHKHCGEYPGLGKNINIPWSHKGMGDADYLYAFQQVVMPVAMEFNPDLVIVAAGFDAAKGDTLGGCFVTPAGYAHMTHMLMSLAGGKIAVCLEGGYNLESIANSALAVTRTLMGEPPDRLSPDIGSELTESAIDNIDMVIRQQSRFWSCLYPKEVARNGLGRHTTRMHDVVREYESKTLYEKFNMIQIWAHRDRLNKAFRNQIFVTPSFLENRNPMLIILHDPPELYAKSHPRTGKVELHNTFLEHGRIDIYIEWCIKHGFGVLDINLPKQYTANGDTEYAYPEDNSQSDLIPELMIYLWDNYIATSEASSILFMGVGSAYGKIVDFLSLNEDNDKVDAVVSFIADNPIKAIKRPTDDTIVSQIYVADGHNYWNPSVRRAIRKKYGRLIRSTTSDINEMLDDHREEVFRFFINKTAHAVEAMLSGSESPDAASEPTKRDGASSNAGTADLLKASSSTLGAPLEIHKPTPRRNLDIRGGGNVNVKSPLGSPLQASPGGPPIGHFPPSPVKQGGGPPVGSFPPSSSYRASHSPRSPAGKR</sequence>
<evidence type="ECO:0000256" key="3">
    <source>
        <dbReference type="ARBA" id="ARBA00012111"/>
    </source>
</evidence>
<dbReference type="EC" id="3.5.1.98" evidence="3"/>
<feature type="domain" description="Arb2-like" evidence="13">
    <location>
        <begin position="510"/>
        <end position="760"/>
    </location>
</feature>
<dbReference type="PRINTS" id="PR01270">
    <property type="entry name" value="HDASUPER"/>
</dbReference>
<dbReference type="GO" id="GO:0000118">
    <property type="term" value="C:histone deacetylase complex"/>
    <property type="evidence" value="ECO:0007669"/>
    <property type="project" value="TreeGrafter"/>
</dbReference>
<comment type="similarity">
    <text evidence="2">Belongs to the histone deacetylase family. HD type 2 subfamily.</text>
</comment>
<dbReference type="FunFam" id="3.40.800.20:FF:000005">
    <property type="entry name" value="histone deacetylase 6"/>
    <property type="match status" value="1"/>
</dbReference>
<dbReference type="InterPro" id="IPR000286">
    <property type="entry name" value="HDACs"/>
</dbReference>
<keyword evidence="5" id="KW-0378">Hydrolase</keyword>
<dbReference type="InterPro" id="IPR023801">
    <property type="entry name" value="His_deacetylse_dom"/>
</dbReference>
<keyword evidence="9" id="KW-0539">Nucleus</keyword>
<name>A0A6G1HC37_9PEZI</name>
<dbReference type="AlphaFoldDB" id="A0A6G1HC37"/>
<dbReference type="GO" id="GO:0141221">
    <property type="term" value="F:histone deacetylase activity, hydrolytic mechanism"/>
    <property type="evidence" value="ECO:0007669"/>
    <property type="project" value="UniProtKB-EC"/>
</dbReference>
<evidence type="ECO:0000313" key="14">
    <source>
        <dbReference type="EMBL" id="KAF1990579.1"/>
    </source>
</evidence>
<dbReference type="InterPro" id="IPR023696">
    <property type="entry name" value="Ureohydrolase_dom_sf"/>
</dbReference>
<dbReference type="Gene3D" id="3.40.800.20">
    <property type="entry name" value="Histone deacetylase domain"/>
    <property type="match status" value="1"/>
</dbReference>